<gene>
    <name evidence="3" type="ORF">CLV56_4117</name>
</gene>
<dbReference type="Gene3D" id="3.40.1620.10">
    <property type="entry name" value="YefM-like domain"/>
    <property type="match status" value="1"/>
</dbReference>
<comment type="function">
    <text evidence="2">Antitoxin component of a type II toxin-antitoxin (TA) system.</text>
</comment>
<dbReference type="SUPFAM" id="SSF143120">
    <property type="entry name" value="YefM-like"/>
    <property type="match status" value="1"/>
</dbReference>
<dbReference type="Pfam" id="PF02604">
    <property type="entry name" value="PhdYeFM_antitox"/>
    <property type="match status" value="1"/>
</dbReference>
<dbReference type="AlphaFoldDB" id="A0A2M9AQ93"/>
<sequence length="75" mass="8310">MGAYEAKTRLSYLLEEVEAGSIVTITKHGRPVARLIGVDTSTTPIDVVLDELHRQRVPRRPGDPSVRAMIAEGRR</sequence>
<dbReference type="NCBIfam" id="TIGR01552">
    <property type="entry name" value="phd_fam"/>
    <property type="match status" value="1"/>
</dbReference>
<evidence type="ECO:0000256" key="2">
    <source>
        <dbReference type="RuleBase" id="RU362080"/>
    </source>
</evidence>
<dbReference type="InterPro" id="IPR006442">
    <property type="entry name" value="Antitoxin_Phd/YefM"/>
</dbReference>
<dbReference type="Proteomes" id="UP000230842">
    <property type="component" value="Unassembled WGS sequence"/>
</dbReference>
<accession>A0A2M9AQ93</accession>
<evidence type="ECO:0000313" key="3">
    <source>
        <dbReference type="EMBL" id="PJJ47858.1"/>
    </source>
</evidence>
<organism evidence="3 4">
    <name type="scientific">Mumia flava</name>
    <dbReference type="NCBI Taxonomy" id="1348852"/>
    <lineage>
        <taxon>Bacteria</taxon>
        <taxon>Bacillati</taxon>
        <taxon>Actinomycetota</taxon>
        <taxon>Actinomycetes</taxon>
        <taxon>Propionibacteriales</taxon>
        <taxon>Nocardioidaceae</taxon>
        <taxon>Mumia</taxon>
    </lineage>
</organism>
<keyword evidence="4" id="KW-1185">Reference proteome</keyword>
<evidence type="ECO:0000313" key="4">
    <source>
        <dbReference type="Proteomes" id="UP000230842"/>
    </source>
</evidence>
<reference evidence="3 4" key="1">
    <citation type="submission" date="2017-11" db="EMBL/GenBank/DDBJ databases">
        <title>Genomic Encyclopedia of Archaeal and Bacterial Type Strains, Phase II (KMG-II): From Individual Species to Whole Genera.</title>
        <authorList>
            <person name="Goeker M."/>
        </authorList>
    </citation>
    <scope>NUCLEOTIDE SEQUENCE [LARGE SCALE GENOMIC DNA]</scope>
    <source>
        <strain evidence="3 4">DSM 27763</strain>
    </source>
</reference>
<name>A0A2M9AQ93_9ACTN</name>
<evidence type="ECO:0000256" key="1">
    <source>
        <dbReference type="ARBA" id="ARBA00009981"/>
    </source>
</evidence>
<comment type="caution">
    <text evidence="3">The sequence shown here is derived from an EMBL/GenBank/DDBJ whole genome shotgun (WGS) entry which is preliminary data.</text>
</comment>
<comment type="similarity">
    <text evidence="1 2">Belongs to the phD/YefM antitoxin family.</text>
</comment>
<protein>
    <recommendedName>
        <fullName evidence="2">Antitoxin</fullName>
    </recommendedName>
</protein>
<dbReference type="InterPro" id="IPR036165">
    <property type="entry name" value="YefM-like_sf"/>
</dbReference>
<dbReference type="EMBL" id="PGEZ01000005">
    <property type="protein sequence ID" value="PJJ47858.1"/>
    <property type="molecule type" value="Genomic_DNA"/>
</dbReference>
<proteinExistence type="inferred from homology"/>